<keyword evidence="1" id="KW-0472">Membrane</keyword>
<feature type="transmembrane region" description="Helical" evidence="1">
    <location>
        <begin position="66"/>
        <end position="85"/>
    </location>
</feature>
<protein>
    <recommendedName>
        <fullName evidence="4">O-antigen ligase domain-containing protein</fullName>
    </recommendedName>
</protein>
<keyword evidence="1" id="KW-0812">Transmembrane</keyword>
<reference evidence="3" key="1">
    <citation type="submission" date="2017-08" db="EMBL/GenBank/DDBJ databases">
        <title>A dynamic microbial community with high functional redundancy inhabits the cold, oxic subseafloor aquifer.</title>
        <authorList>
            <person name="Tully B.J."/>
            <person name="Wheat C.G."/>
            <person name="Glazer B.T."/>
            <person name="Huber J.A."/>
        </authorList>
    </citation>
    <scope>NUCLEOTIDE SEQUENCE [LARGE SCALE GENOMIC DNA]</scope>
</reference>
<feature type="transmembrane region" description="Helical" evidence="1">
    <location>
        <begin position="374"/>
        <end position="389"/>
    </location>
</feature>
<comment type="caution">
    <text evidence="2">The sequence shown here is derived from an EMBL/GenBank/DDBJ whole genome shotgun (WGS) entry which is preliminary data.</text>
</comment>
<evidence type="ECO:0000256" key="1">
    <source>
        <dbReference type="SAM" id="Phobius"/>
    </source>
</evidence>
<feature type="transmembrane region" description="Helical" evidence="1">
    <location>
        <begin position="165"/>
        <end position="183"/>
    </location>
</feature>
<feature type="transmembrane region" description="Helical" evidence="1">
    <location>
        <begin position="326"/>
        <end position="346"/>
    </location>
</feature>
<sequence length="394" mass="46818">MIIGKKLIENKQIHYIIRIEHLFLMTLVMFFVSYNFHALWLVYDFLALFSLMYVLHLFLQKKKHAFIILSCIGILFSIMFIDILIYGLHSIMILSLWDNVKHIFIIYTLFSLIKKMDISRIDDFKKILFFIITFFFYIELIWVMYEYFFTSIHFDDITGFFGFHASHSVGYFSLLYIVILLYLKRTTKLYLFFVTLMAIIINYMSENVGFYILLVFFILVYDFRFSYTLLPMVLLLLFPKVYAFADKVILSRIFSFFTDTNNYLPEEGLVGTGRMPLLQYAIDLGNVFGGGIGAFSIIYNKTGYRIDELINTQLNISTATNLISEYGFFGFVVMLFMYIYVFSIFLDNKREKVMLGLLLLMAFFYNRVLMDERIIYMLIFIVLIVKLDFRKKQV</sequence>
<accession>A0A2A4T2U9</accession>
<dbReference type="AlphaFoldDB" id="A0A2A4T2U9"/>
<evidence type="ECO:0008006" key="4">
    <source>
        <dbReference type="Google" id="ProtNLM"/>
    </source>
</evidence>
<dbReference type="Proteomes" id="UP000218113">
    <property type="component" value="Unassembled WGS sequence"/>
</dbReference>
<feature type="transmembrane region" description="Helical" evidence="1">
    <location>
        <begin position="15"/>
        <end position="34"/>
    </location>
</feature>
<feature type="transmembrane region" description="Helical" evidence="1">
    <location>
        <begin position="40"/>
        <end position="59"/>
    </location>
</feature>
<feature type="transmembrane region" description="Helical" evidence="1">
    <location>
        <begin position="225"/>
        <end position="245"/>
    </location>
</feature>
<evidence type="ECO:0000313" key="2">
    <source>
        <dbReference type="EMBL" id="PCI27960.1"/>
    </source>
</evidence>
<organism evidence="2 3">
    <name type="scientific">SAR324 cluster bacterium</name>
    <dbReference type="NCBI Taxonomy" id="2024889"/>
    <lineage>
        <taxon>Bacteria</taxon>
        <taxon>Deltaproteobacteria</taxon>
        <taxon>SAR324 cluster</taxon>
    </lineage>
</organism>
<keyword evidence="1" id="KW-1133">Transmembrane helix</keyword>
<feature type="transmembrane region" description="Helical" evidence="1">
    <location>
        <begin position="353"/>
        <end position="368"/>
    </location>
</feature>
<name>A0A2A4T2U9_9DELT</name>
<feature type="transmembrane region" description="Helical" evidence="1">
    <location>
        <begin position="124"/>
        <end position="145"/>
    </location>
</feature>
<evidence type="ECO:0000313" key="3">
    <source>
        <dbReference type="Proteomes" id="UP000218113"/>
    </source>
</evidence>
<feature type="transmembrane region" description="Helical" evidence="1">
    <location>
        <begin position="190"/>
        <end position="219"/>
    </location>
</feature>
<feature type="transmembrane region" description="Helical" evidence="1">
    <location>
        <begin position="91"/>
        <end position="112"/>
    </location>
</feature>
<feature type="transmembrane region" description="Helical" evidence="1">
    <location>
        <begin position="280"/>
        <end position="299"/>
    </location>
</feature>
<proteinExistence type="predicted"/>
<gene>
    <name evidence="2" type="ORF">COB67_07445</name>
</gene>
<dbReference type="EMBL" id="NVSR01000044">
    <property type="protein sequence ID" value="PCI27960.1"/>
    <property type="molecule type" value="Genomic_DNA"/>
</dbReference>